<dbReference type="Gene3D" id="3.40.50.12780">
    <property type="entry name" value="N-terminal domain of ligase-like"/>
    <property type="match status" value="1"/>
</dbReference>
<keyword evidence="3" id="KW-0472">Membrane</keyword>
<dbReference type="SUPFAM" id="SSF56801">
    <property type="entry name" value="Acetyl-CoA synthetase-like"/>
    <property type="match status" value="1"/>
</dbReference>
<dbReference type="InterPro" id="IPR020845">
    <property type="entry name" value="AMP-binding_CS"/>
</dbReference>
<feature type="transmembrane region" description="Helical" evidence="3">
    <location>
        <begin position="236"/>
        <end position="258"/>
    </location>
</feature>
<evidence type="ECO:0000256" key="3">
    <source>
        <dbReference type="SAM" id="Phobius"/>
    </source>
</evidence>
<evidence type="ECO:0000259" key="5">
    <source>
        <dbReference type="Pfam" id="PF13193"/>
    </source>
</evidence>
<comment type="similarity">
    <text evidence="1">Belongs to the ATP-dependent AMP-binding enzyme family.</text>
</comment>
<organism evidence="6 7">
    <name type="scientific">Paratractidigestivibacter faecalis</name>
    <dbReference type="NCBI Taxonomy" id="2292441"/>
    <lineage>
        <taxon>Bacteria</taxon>
        <taxon>Bacillati</taxon>
        <taxon>Actinomycetota</taxon>
        <taxon>Coriobacteriia</taxon>
        <taxon>Coriobacteriales</taxon>
        <taxon>Atopobiaceae</taxon>
        <taxon>Paratractidigestivibacter</taxon>
    </lineage>
</organism>
<feature type="domain" description="AMP-binding enzyme C-terminal" evidence="5">
    <location>
        <begin position="446"/>
        <end position="520"/>
    </location>
</feature>
<dbReference type="PANTHER" id="PTHR43201">
    <property type="entry name" value="ACYL-COA SYNTHETASE"/>
    <property type="match status" value="1"/>
</dbReference>
<protein>
    <submittedName>
        <fullName evidence="6">Class I adenylate-forming enzyme family protein</fullName>
    </submittedName>
</protein>
<dbReference type="PANTHER" id="PTHR43201:SF5">
    <property type="entry name" value="MEDIUM-CHAIN ACYL-COA LIGASE ACSF2, MITOCHONDRIAL"/>
    <property type="match status" value="1"/>
</dbReference>
<keyword evidence="2" id="KW-0436">Ligase</keyword>
<dbReference type="InterPro" id="IPR000873">
    <property type="entry name" value="AMP-dep_synth/lig_dom"/>
</dbReference>
<dbReference type="Pfam" id="PF00501">
    <property type="entry name" value="AMP-binding"/>
    <property type="match status" value="1"/>
</dbReference>
<evidence type="ECO:0000313" key="6">
    <source>
        <dbReference type="EMBL" id="MEQ2637260.1"/>
    </source>
</evidence>
<dbReference type="EMBL" id="JBBNGS010000003">
    <property type="protein sequence ID" value="MEQ2637260.1"/>
    <property type="molecule type" value="Genomic_DNA"/>
</dbReference>
<keyword evidence="3" id="KW-0812">Transmembrane</keyword>
<dbReference type="InterPro" id="IPR045851">
    <property type="entry name" value="AMP-bd_C_sf"/>
</dbReference>
<name>A0ABV1IEE5_9ACTN</name>
<gene>
    <name evidence="6" type="ORF">AAAT05_02700</name>
</gene>
<dbReference type="Pfam" id="PF13193">
    <property type="entry name" value="AMP-binding_C"/>
    <property type="match status" value="1"/>
</dbReference>
<accession>A0ABV1IEE5</accession>
<proteinExistence type="inferred from homology"/>
<dbReference type="InterPro" id="IPR042099">
    <property type="entry name" value="ANL_N_sf"/>
</dbReference>
<dbReference type="RefSeq" id="WP_349181711.1">
    <property type="nucleotide sequence ID" value="NZ_JBBNGS010000003.1"/>
</dbReference>
<dbReference type="Gene3D" id="3.30.300.30">
    <property type="match status" value="1"/>
</dbReference>
<dbReference type="InterPro" id="IPR025110">
    <property type="entry name" value="AMP-bd_C"/>
</dbReference>
<reference evidence="6 7" key="1">
    <citation type="submission" date="2024-04" db="EMBL/GenBank/DDBJ databases">
        <title>Human intestinal bacterial collection.</title>
        <authorList>
            <person name="Pauvert C."/>
            <person name="Hitch T.C.A."/>
            <person name="Clavel T."/>
        </authorList>
    </citation>
    <scope>NUCLEOTIDE SEQUENCE [LARGE SCALE GENOMIC DNA]</scope>
    <source>
        <strain evidence="6 7">CLA-AA-H197</strain>
    </source>
</reference>
<comment type="caution">
    <text evidence="6">The sequence shown here is derived from an EMBL/GenBank/DDBJ whole genome shotgun (WGS) entry which is preliminary data.</text>
</comment>
<dbReference type="PROSITE" id="PS00455">
    <property type="entry name" value="AMP_BINDING"/>
    <property type="match status" value="1"/>
</dbReference>
<dbReference type="Proteomes" id="UP001478817">
    <property type="component" value="Unassembled WGS sequence"/>
</dbReference>
<evidence type="ECO:0000256" key="2">
    <source>
        <dbReference type="ARBA" id="ARBA00022598"/>
    </source>
</evidence>
<feature type="domain" description="AMP-dependent synthetase/ligase" evidence="4">
    <location>
        <begin position="41"/>
        <end position="397"/>
    </location>
</feature>
<evidence type="ECO:0000256" key="1">
    <source>
        <dbReference type="ARBA" id="ARBA00006432"/>
    </source>
</evidence>
<keyword evidence="3" id="KW-1133">Transmembrane helix</keyword>
<keyword evidence="7" id="KW-1185">Reference proteome</keyword>
<evidence type="ECO:0000259" key="4">
    <source>
        <dbReference type="Pfam" id="PF00501"/>
    </source>
</evidence>
<sequence>MISGSRCWSQTIQRGMGSVTLSGREVYSFEGMRPSLYHLLADTAARTPDAIAVVDNWGRKTSFAELLSHVDNLAGLLVSEAKVAPGSRVGLLMHADLEFVVALFAISKAGATCVPVPTKYREPEVVSLMQAADLTALVAGEEFERWVPSLPLRPSEIVFARGVEDGYGFAEAEGFSSLCEPAGGLDDAAIMMFTSGTTSRAKGVVLTNGNVIHAAMVYQRLMGTTPADSCLIPIPIYHVTGLIALLIQFVYVGATTYLHRLFDARRVLACVRDRKITYLHGSPTSFAELLPLRGEFPELPSVRCMLSGSSYEPVGTMRHFHQWMPTATFQVVYGMTETASPALLFPLDSPTSVFAGATGKPVPGVDARIVDERGHEVPWGETGELLLRGACVTAGYFRHDNGEIEPDGWLHTGDVAYANEEGMVWVVDRLKDMINRGGEKVWCSALEEVLCEVPGVSESCVAGIPDELYGEVPVAAIVRDPGSDITGPQISEALASRIAHFKIPVHYVFVDKIPQTRGDKPDRGAVRDAVLATLNRES</sequence>
<evidence type="ECO:0000313" key="7">
    <source>
        <dbReference type="Proteomes" id="UP001478817"/>
    </source>
</evidence>